<keyword evidence="8 13" id="KW-1133">Transmembrane helix</keyword>
<dbReference type="PANTHER" id="PTHR10024">
    <property type="entry name" value="SYNAPTOTAGMIN"/>
    <property type="match status" value="1"/>
</dbReference>
<evidence type="ECO:0000256" key="13">
    <source>
        <dbReference type="SAM" id="Phobius"/>
    </source>
</evidence>
<evidence type="ECO:0000256" key="3">
    <source>
        <dbReference type="ARBA" id="ARBA00006996"/>
    </source>
</evidence>
<keyword evidence="6" id="KW-0677">Repeat</keyword>
<feature type="domain" description="C2" evidence="14">
    <location>
        <begin position="139"/>
        <end position="259"/>
    </location>
</feature>
<organism evidence="15 16">
    <name type="scientific">Scylla paramamosain</name>
    <name type="common">Mud crab</name>
    <dbReference type="NCBI Taxonomy" id="85552"/>
    <lineage>
        <taxon>Eukaryota</taxon>
        <taxon>Metazoa</taxon>
        <taxon>Ecdysozoa</taxon>
        <taxon>Arthropoda</taxon>
        <taxon>Crustacea</taxon>
        <taxon>Multicrustacea</taxon>
        <taxon>Malacostraca</taxon>
        <taxon>Eumalacostraca</taxon>
        <taxon>Eucarida</taxon>
        <taxon>Decapoda</taxon>
        <taxon>Pleocyemata</taxon>
        <taxon>Brachyura</taxon>
        <taxon>Eubrachyura</taxon>
        <taxon>Portunoidea</taxon>
        <taxon>Portunidae</taxon>
        <taxon>Portuninae</taxon>
        <taxon>Scylla</taxon>
    </lineage>
</organism>
<evidence type="ECO:0000256" key="9">
    <source>
        <dbReference type="ARBA" id="ARBA00023018"/>
    </source>
</evidence>
<evidence type="ECO:0000256" key="6">
    <source>
        <dbReference type="ARBA" id="ARBA00022737"/>
    </source>
</evidence>
<dbReference type="GO" id="GO:0005886">
    <property type="term" value="C:plasma membrane"/>
    <property type="evidence" value="ECO:0007669"/>
    <property type="project" value="TreeGrafter"/>
</dbReference>
<proteinExistence type="inferred from homology"/>
<evidence type="ECO:0000256" key="7">
    <source>
        <dbReference type="ARBA" id="ARBA00022837"/>
    </source>
</evidence>
<reference evidence="15 16" key="1">
    <citation type="submission" date="2023-03" db="EMBL/GenBank/DDBJ databases">
        <title>High-quality genome of Scylla paramamosain provides insights in environmental adaptation.</title>
        <authorList>
            <person name="Zhang L."/>
        </authorList>
    </citation>
    <scope>NUCLEOTIDE SEQUENCE [LARGE SCALE GENOMIC DNA]</scope>
    <source>
        <strain evidence="15">LZ_2023a</strain>
        <tissue evidence="15">Muscle</tissue>
    </source>
</reference>
<dbReference type="FunFam" id="2.60.40.150:FF:000016">
    <property type="entry name" value="Synaptotagmin 1"/>
    <property type="match status" value="1"/>
</dbReference>
<dbReference type="InterPro" id="IPR001565">
    <property type="entry name" value="Synaptotagmin"/>
</dbReference>
<keyword evidence="5" id="KW-0479">Metal-binding</keyword>
<sequence>MRLRRDAGEAGQTTLLPPTDNVEPGMDRTEGAPPASTQSPGEIVQETLKETAGKMGIPVAGLIAILVGVGVVILGICFCCIRRCFKKRRTKKGKDGKGADMKSVQLLGSAYKDKGDMEELTENAEDMAEEGESKKSEEKLGRLNFKLEYDFNSNSLSVTVIQCEELPALDMGGTSDPYVKVYLLPDKKKKFETKVHRKTLNPVFNETFTFKQVPYADIMSKTLVFGIYDFDRFSKHDQIGEVKIPLCQVDLAQTIEEWRDLVSVEGDGGQDNKLGDICFSLRYVPTAGKLTVVILEAKNLKKMDVGGLSDPYVKICLIQNGKRLKKKKTSIKKCTLNPYYNESFSFEIPFEQIQKVNLQVTVVDYDRIGTSEPIGRCVLGMNASGTELRHWSDMLASPRRPIAQWHTLKDPEEADAILTQK</sequence>
<dbReference type="InterPro" id="IPR000008">
    <property type="entry name" value="C2_dom"/>
</dbReference>
<dbReference type="GO" id="GO:0005509">
    <property type="term" value="F:calcium ion binding"/>
    <property type="evidence" value="ECO:0007669"/>
    <property type="project" value="TreeGrafter"/>
</dbReference>
<evidence type="ECO:0000313" key="16">
    <source>
        <dbReference type="Proteomes" id="UP001487740"/>
    </source>
</evidence>
<evidence type="ECO:0000256" key="5">
    <source>
        <dbReference type="ARBA" id="ARBA00022723"/>
    </source>
</evidence>
<dbReference type="GO" id="GO:0030424">
    <property type="term" value="C:axon"/>
    <property type="evidence" value="ECO:0007669"/>
    <property type="project" value="TreeGrafter"/>
</dbReference>
<protein>
    <recommendedName>
        <fullName evidence="14">C2 domain-containing protein</fullName>
    </recommendedName>
</protein>
<dbReference type="EMBL" id="JARAKH010000009">
    <property type="protein sequence ID" value="KAK8400983.1"/>
    <property type="molecule type" value="Genomic_DNA"/>
</dbReference>
<evidence type="ECO:0000256" key="4">
    <source>
        <dbReference type="ARBA" id="ARBA00022692"/>
    </source>
</evidence>
<dbReference type="SMART" id="SM00239">
    <property type="entry name" value="C2"/>
    <property type="match status" value="2"/>
</dbReference>
<dbReference type="CDD" id="cd08385">
    <property type="entry name" value="C2A_Synaptotagmin-1-5-6-9-10"/>
    <property type="match status" value="1"/>
</dbReference>
<dbReference type="PANTHER" id="PTHR10024:SF227">
    <property type="entry name" value="SYNAPTOTAGMIN 1"/>
    <property type="match status" value="1"/>
</dbReference>
<dbReference type="PRINTS" id="PR00360">
    <property type="entry name" value="C2DOMAIN"/>
</dbReference>
<dbReference type="SUPFAM" id="SSF49562">
    <property type="entry name" value="C2 domain (Calcium/lipid-binding domain, CaLB)"/>
    <property type="match status" value="2"/>
</dbReference>
<name>A0AAW0UP57_SCYPA</name>
<dbReference type="InterPro" id="IPR035892">
    <property type="entry name" value="C2_domain_sf"/>
</dbReference>
<dbReference type="CDD" id="cd08402">
    <property type="entry name" value="C2B_Synaptotagmin-1"/>
    <property type="match status" value="1"/>
</dbReference>
<keyword evidence="9" id="KW-0770">Synapse</keyword>
<accession>A0AAW0UP57</accession>
<dbReference type="GO" id="GO:0001786">
    <property type="term" value="F:phosphatidylserine binding"/>
    <property type="evidence" value="ECO:0007669"/>
    <property type="project" value="TreeGrafter"/>
</dbReference>
<dbReference type="FunFam" id="2.60.40.150:FF:000007">
    <property type="entry name" value="Synaptotagmin 1"/>
    <property type="match status" value="1"/>
</dbReference>
<keyword evidence="11" id="KW-0968">Cytoplasmic vesicle</keyword>
<dbReference type="GO" id="GO:0048791">
    <property type="term" value="P:calcium ion-regulated exocytosis of neurotransmitter"/>
    <property type="evidence" value="ECO:0007669"/>
    <property type="project" value="TreeGrafter"/>
</dbReference>
<dbReference type="GO" id="GO:0030672">
    <property type="term" value="C:synaptic vesicle membrane"/>
    <property type="evidence" value="ECO:0007669"/>
    <property type="project" value="UniProtKB-SubCell"/>
</dbReference>
<keyword evidence="4 13" id="KW-0812">Transmembrane</keyword>
<evidence type="ECO:0000256" key="12">
    <source>
        <dbReference type="SAM" id="MobiDB-lite"/>
    </source>
</evidence>
<feature type="transmembrane region" description="Helical" evidence="13">
    <location>
        <begin position="57"/>
        <end position="81"/>
    </location>
</feature>
<feature type="domain" description="C2" evidence="14">
    <location>
        <begin position="273"/>
        <end position="406"/>
    </location>
</feature>
<comment type="subcellular location">
    <subcellularLocation>
        <location evidence="2">Cytoplasmic vesicle</location>
        <location evidence="2">Secretory vesicle</location>
        <location evidence="2">Synaptic vesicle membrane</location>
        <topology evidence="2">Single-pass membrane protein</topology>
    </subcellularLocation>
</comment>
<comment type="cofactor">
    <cofactor evidence="1">
        <name>Ca(2+)</name>
        <dbReference type="ChEBI" id="CHEBI:29108"/>
    </cofactor>
</comment>
<comment type="caution">
    <text evidence="15">The sequence shown here is derived from an EMBL/GenBank/DDBJ whole genome shotgun (WGS) entry which is preliminary data.</text>
</comment>
<keyword evidence="10 13" id="KW-0472">Membrane</keyword>
<dbReference type="AlphaFoldDB" id="A0AAW0UP57"/>
<dbReference type="GO" id="GO:0030276">
    <property type="term" value="F:clathrin binding"/>
    <property type="evidence" value="ECO:0007669"/>
    <property type="project" value="TreeGrafter"/>
</dbReference>
<dbReference type="GO" id="GO:0031045">
    <property type="term" value="C:dense core granule"/>
    <property type="evidence" value="ECO:0007669"/>
    <property type="project" value="TreeGrafter"/>
</dbReference>
<evidence type="ECO:0000256" key="10">
    <source>
        <dbReference type="ARBA" id="ARBA00023136"/>
    </source>
</evidence>
<evidence type="ECO:0000259" key="14">
    <source>
        <dbReference type="PROSITE" id="PS50004"/>
    </source>
</evidence>
<evidence type="ECO:0000256" key="8">
    <source>
        <dbReference type="ARBA" id="ARBA00022989"/>
    </source>
</evidence>
<keyword evidence="16" id="KW-1185">Reference proteome</keyword>
<feature type="region of interest" description="Disordered" evidence="12">
    <location>
        <begin position="1"/>
        <end position="41"/>
    </location>
</feature>
<evidence type="ECO:0000256" key="2">
    <source>
        <dbReference type="ARBA" id="ARBA00004254"/>
    </source>
</evidence>
<dbReference type="Pfam" id="PF00168">
    <property type="entry name" value="C2"/>
    <property type="match status" value="2"/>
</dbReference>
<evidence type="ECO:0000256" key="11">
    <source>
        <dbReference type="ARBA" id="ARBA00023329"/>
    </source>
</evidence>
<keyword evidence="7" id="KW-0106">Calcium</keyword>
<dbReference type="Proteomes" id="UP001487740">
    <property type="component" value="Unassembled WGS sequence"/>
</dbReference>
<dbReference type="GO" id="GO:0007626">
    <property type="term" value="P:locomotory behavior"/>
    <property type="evidence" value="ECO:0007669"/>
    <property type="project" value="UniProtKB-ARBA"/>
</dbReference>
<dbReference type="PROSITE" id="PS50004">
    <property type="entry name" value="C2"/>
    <property type="match status" value="2"/>
</dbReference>
<gene>
    <name evidence="15" type="ORF">O3P69_002636</name>
</gene>
<dbReference type="Gene3D" id="2.60.40.150">
    <property type="entry name" value="C2 domain"/>
    <property type="match status" value="2"/>
</dbReference>
<dbReference type="PRINTS" id="PR00399">
    <property type="entry name" value="SYNAPTOTAGMN"/>
</dbReference>
<evidence type="ECO:0000313" key="15">
    <source>
        <dbReference type="EMBL" id="KAK8400983.1"/>
    </source>
</evidence>
<dbReference type="GO" id="GO:0005544">
    <property type="term" value="F:calcium-dependent phospholipid binding"/>
    <property type="evidence" value="ECO:0007669"/>
    <property type="project" value="TreeGrafter"/>
</dbReference>
<dbReference type="GO" id="GO:0000149">
    <property type="term" value="F:SNARE binding"/>
    <property type="evidence" value="ECO:0007669"/>
    <property type="project" value="TreeGrafter"/>
</dbReference>
<dbReference type="GO" id="GO:0048488">
    <property type="term" value="P:synaptic vesicle endocytosis"/>
    <property type="evidence" value="ECO:0007669"/>
    <property type="project" value="TreeGrafter"/>
</dbReference>
<evidence type="ECO:0000256" key="1">
    <source>
        <dbReference type="ARBA" id="ARBA00001913"/>
    </source>
</evidence>
<comment type="similarity">
    <text evidence="3">Belongs to the synaptotagmin family.</text>
</comment>